<organism evidence="1 2">
    <name type="scientific">Vigna mungo</name>
    <name type="common">Black gram</name>
    <name type="synonym">Phaseolus mungo</name>
    <dbReference type="NCBI Taxonomy" id="3915"/>
    <lineage>
        <taxon>Eukaryota</taxon>
        <taxon>Viridiplantae</taxon>
        <taxon>Streptophyta</taxon>
        <taxon>Embryophyta</taxon>
        <taxon>Tracheophyta</taxon>
        <taxon>Spermatophyta</taxon>
        <taxon>Magnoliopsida</taxon>
        <taxon>eudicotyledons</taxon>
        <taxon>Gunneridae</taxon>
        <taxon>Pentapetalae</taxon>
        <taxon>rosids</taxon>
        <taxon>fabids</taxon>
        <taxon>Fabales</taxon>
        <taxon>Fabaceae</taxon>
        <taxon>Papilionoideae</taxon>
        <taxon>50 kb inversion clade</taxon>
        <taxon>NPAAA clade</taxon>
        <taxon>indigoferoid/millettioid clade</taxon>
        <taxon>Phaseoleae</taxon>
        <taxon>Vigna</taxon>
    </lineage>
</organism>
<dbReference type="AlphaFoldDB" id="A0AAQ3MNI3"/>
<accession>A0AAQ3MNI3</accession>
<evidence type="ECO:0000313" key="1">
    <source>
        <dbReference type="EMBL" id="WVY94471.1"/>
    </source>
</evidence>
<gene>
    <name evidence="1" type="ORF">V8G54_033559</name>
</gene>
<protein>
    <submittedName>
        <fullName evidence="1">Uncharacterized protein</fullName>
    </submittedName>
</protein>
<keyword evidence="2" id="KW-1185">Reference proteome</keyword>
<evidence type="ECO:0000313" key="2">
    <source>
        <dbReference type="Proteomes" id="UP001374535"/>
    </source>
</evidence>
<reference evidence="1 2" key="1">
    <citation type="journal article" date="2023" name="Life. Sci Alliance">
        <title>Evolutionary insights into 3D genome organization and epigenetic landscape of Vigna mungo.</title>
        <authorList>
            <person name="Junaid A."/>
            <person name="Singh B."/>
            <person name="Bhatia S."/>
        </authorList>
    </citation>
    <scope>NUCLEOTIDE SEQUENCE [LARGE SCALE GENOMIC DNA]</scope>
    <source>
        <strain evidence="1">Urdbean</strain>
    </source>
</reference>
<sequence length="154" mass="18049">MLLLTGQKENTGNILSSHFNVIIQSNEFEFMFCYCYFYPIKCIRLQTVIKDSNNGALLLKHCHRKIITSTPTSARMGLTSFHLCKSCKKNDRAARKHPKDVPELETCIKVNILDSDLTYQHETEETKPHLFYQQKWSSTRFIHQKHSQSCHWDL</sequence>
<proteinExistence type="predicted"/>
<dbReference type="EMBL" id="CP144691">
    <property type="protein sequence ID" value="WVY94471.1"/>
    <property type="molecule type" value="Genomic_DNA"/>
</dbReference>
<name>A0AAQ3MNI3_VIGMU</name>
<dbReference type="Proteomes" id="UP001374535">
    <property type="component" value="Chromosome 10"/>
</dbReference>